<dbReference type="PROSITE" id="PS50294">
    <property type="entry name" value="WD_REPEATS_REGION"/>
    <property type="match status" value="1"/>
</dbReference>
<accession>A0A7R9PPU3</accession>
<dbReference type="SUPFAM" id="SSF48371">
    <property type="entry name" value="ARM repeat"/>
    <property type="match status" value="1"/>
</dbReference>
<dbReference type="InterPro" id="IPR011989">
    <property type="entry name" value="ARM-like"/>
</dbReference>
<evidence type="ECO:0000313" key="11">
    <source>
        <dbReference type="EMBL" id="CAD7604711.1"/>
    </source>
</evidence>
<dbReference type="GO" id="GO:0005737">
    <property type="term" value="C:cytoplasm"/>
    <property type="evidence" value="ECO:0007669"/>
    <property type="project" value="UniProtKB-SubCell"/>
</dbReference>
<dbReference type="Gene3D" id="1.25.10.10">
    <property type="entry name" value="Leucine-rich Repeat Variant"/>
    <property type="match status" value="1"/>
</dbReference>
<feature type="domain" description="PUL" evidence="10">
    <location>
        <begin position="521"/>
        <end position="786"/>
    </location>
</feature>
<dbReference type="InterPro" id="IPR036322">
    <property type="entry name" value="WD40_repeat_dom_sf"/>
</dbReference>
<dbReference type="EMBL" id="OE844096">
    <property type="protein sequence ID" value="CAD7604711.1"/>
    <property type="molecule type" value="Genomic_DNA"/>
</dbReference>
<keyword evidence="6" id="KW-0677">Repeat</keyword>
<dbReference type="CDD" id="cd00200">
    <property type="entry name" value="WD40"/>
    <property type="match status" value="1"/>
</dbReference>
<dbReference type="PROSITE" id="PS50082">
    <property type="entry name" value="WD_REPEATS_2"/>
    <property type="match status" value="4"/>
</dbReference>
<dbReference type="FunFam" id="2.130.10.10:FF:000175">
    <property type="entry name" value="Phospholipase A-2-activating protein"/>
    <property type="match status" value="1"/>
</dbReference>
<evidence type="ECO:0000256" key="4">
    <source>
        <dbReference type="ARBA" id="ARBA00022490"/>
    </source>
</evidence>
<organism evidence="11">
    <name type="scientific">Timema genevievae</name>
    <name type="common">Walking stick</name>
    <dbReference type="NCBI Taxonomy" id="629358"/>
    <lineage>
        <taxon>Eukaryota</taxon>
        <taxon>Metazoa</taxon>
        <taxon>Ecdysozoa</taxon>
        <taxon>Arthropoda</taxon>
        <taxon>Hexapoda</taxon>
        <taxon>Insecta</taxon>
        <taxon>Pterygota</taxon>
        <taxon>Neoptera</taxon>
        <taxon>Polyneoptera</taxon>
        <taxon>Phasmatodea</taxon>
        <taxon>Timematodea</taxon>
        <taxon>Timematoidea</taxon>
        <taxon>Timematidae</taxon>
        <taxon>Timema</taxon>
    </lineage>
</organism>
<dbReference type="Pfam" id="PF09070">
    <property type="entry name" value="PFU"/>
    <property type="match status" value="1"/>
</dbReference>
<dbReference type="PROSITE" id="PS51394">
    <property type="entry name" value="PFU"/>
    <property type="match status" value="1"/>
</dbReference>
<evidence type="ECO:0008006" key="12">
    <source>
        <dbReference type="Google" id="ProtNLM"/>
    </source>
</evidence>
<dbReference type="GO" id="GO:0043130">
    <property type="term" value="F:ubiquitin binding"/>
    <property type="evidence" value="ECO:0007669"/>
    <property type="project" value="TreeGrafter"/>
</dbReference>
<dbReference type="InterPro" id="IPR015943">
    <property type="entry name" value="WD40/YVTN_repeat-like_dom_sf"/>
</dbReference>
<feature type="repeat" description="WD" evidence="8">
    <location>
        <begin position="15"/>
        <end position="45"/>
    </location>
</feature>
<sequence>MVMMAEVPYKLSCVLYGHKSDVRAVAATRNGCIVSGSRDKSAKLWTPNSTNAGFSESQTLLGHTNFVSSVCVLQPHGSHKLGLIITGGNDRNIGVFTPESPTPLCVLKGHGSTVCGLSPGIEEGTFLSASWDLTAKLWKAHGNDSPLMSLSGHEAAVWAVIQLTITKIIVTGSADKNIKTWTSTGEPLRTLKGHSDCVRGLVATSNKEFLSCANDATVMYWNADSGTCLATLYGHTNYIYSIAMIEGESFVTSGEDRTLRVWQLADCVQTIHLPCQSVWSVAVLPNKDIVAGTSDGLVRVFSADPSRYASPEILAKFEEEVANINTVAEKEIGGFKISDLPGKEVLVKPGLSDGQTKLVKEGGVAVCYSWSAASQEWTKVGDVLGATSGEKQLYAGKEYDYVFSVDVEDGKPPLKLPYNKNEDPWVAAQRFIHNNHLSQLYLDQVANFIVTNSNKTDASPLPQFSDPFTGGARYIPGMGEMVTPAPAHDPFTGSTRYTPGGATANGTEPAESIKERCPSKPYFPQKIYLRFDQANLKVILEKLHELNRSPGDRVNQVSEDQLEGLVKMADPASSIQPSHVDVLKQLLEWPNEIVYPVLDIARLAVRNQEVNSAICSGQIGDQLIGYLRRFLLPTSPTANQMLSLRLVCNMFTHQDGENLVLKHRDYLLSTLVDLVPPCHKNVQIAAATLILNLAVAFSRTPNPVGQIQTVSTASTVLPRLTDPEAQFRTLVALGTLLWDMDQPDSRAKLVQCVKNTPALPTLLEQWACSSSIEQQHAKVANCSAQVVALLDM</sequence>
<comment type="similarity">
    <text evidence="3">Belongs to the WD repeat PLAP family.</text>
</comment>
<evidence type="ECO:0000256" key="5">
    <source>
        <dbReference type="ARBA" id="ARBA00022574"/>
    </source>
</evidence>
<dbReference type="SMART" id="SM00320">
    <property type="entry name" value="WD40"/>
    <property type="match status" value="7"/>
</dbReference>
<proteinExistence type="inferred from homology"/>
<evidence type="ECO:0000256" key="8">
    <source>
        <dbReference type="PROSITE-ProRule" id="PRU00221"/>
    </source>
</evidence>
<comment type="subcellular location">
    <subcellularLocation>
        <location evidence="2">Cytoplasm</location>
    </subcellularLocation>
    <subcellularLocation>
        <location evidence="1">Nucleus</location>
    </subcellularLocation>
</comment>
<keyword evidence="7" id="KW-0539">Nucleus</keyword>
<evidence type="ECO:0000256" key="6">
    <source>
        <dbReference type="ARBA" id="ARBA00022737"/>
    </source>
</evidence>
<dbReference type="PANTHER" id="PTHR19849">
    <property type="entry name" value="PHOSPHOLIPASE A-2-ACTIVATING PROTEIN"/>
    <property type="match status" value="1"/>
</dbReference>
<dbReference type="Pfam" id="PF08324">
    <property type="entry name" value="PUL"/>
    <property type="match status" value="1"/>
</dbReference>
<dbReference type="PANTHER" id="PTHR19849:SF0">
    <property type="entry name" value="PHOSPHOLIPASE A-2-ACTIVATING PROTEIN"/>
    <property type="match status" value="1"/>
</dbReference>
<evidence type="ECO:0000256" key="1">
    <source>
        <dbReference type="ARBA" id="ARBA00004123"/>
    </source>
</evidence>
<dbReference type="InterPro" id="IPR001680">
    <property type="entry name" value="WD40_rpt"/>
</dbReference>
<dbReference type="InterPro" id="IPR016024">
    <property type="entry name" value="ARM-type_fold"/>
</dbReference>
<dbReference type="GO" id="GO:0010992">
    <property type="term" value="P:ubiquitin recycling"/>
    <property type="evidence" value="ECO:0007669"/>
    <property type="project" value="TreeGrafter"/>
</dbReference>
<dbReference type="InterPro" id="IPR015155">
    <property type="entry name" value="PFU"/>
</dbReference>
<feature type="repeat" description="WD" evidence="8">
    <location>
        <begin position="191"/>
        <end position="231"/>
    </location>
</feature>
<dbReference type="GO" id="GO:0043161">
    <property type="term" value="P:proteasome-mediated ubiquitin-dependent protein catabolic process"/>
    <property type="evidence" value="ECO:0007669"/>
    <property type="project" value="TreeGrafter"/>
</dbReference>
<feature type="domain" description="PFU" evidence="9">
    <location>
        <begin position="369"/>
        <end position="463"/>
    </location>
</feature>
<evidence type="ECO:0000256" key="2">
    <source>
        <dbReference type="ARBA" id="ARBA00004496"/>
    </source>
</evidence>
<protein>
    <recommendedName>
        <fullName evidence="12">Phospholipase A-2-activating protein</fullName>
    </recommendedName>
</protein>
<keyword evidence="5 8" id="KW-0853">WD repeat</keyword>
<dbReference type="GO" id="GO:0005634">
    <property type="term" value="C:nucleus"/>
    <property type="evidence" value="ECO:0007669"/>
    <property type="project" value="UniProtKB-SubCell"/>
</dbReference>
<dbReference type="SUPFAM" id="SSF50978">
    <property type="entry name" value="WD40 repeat-like"/>
    <property type="match status" value="1"/>
</dbReference>
<feature type="repeat" description="WD" evidence="8">
    <location>
        <begin position="150"/>
        <end position="181"/>
    </location>
</feature>
<dbReference type="PROSITE" id="PS51396">
    <property type="entry name" value="PUL"/>
    <property type="match status" value="1"/>
</dbReference>
<evidence type="ECO:0000256" key="7">
    <source>
        <dbReference type="ARBA" id="ARBA00023242"/>
    </source>
</evidence>
<reference evidence="11" key="1">
    <citation type="submission" date="2020-11" db="EMBL/GenBank/DDBJ databases">
        <authorList>
            <person name="Tran Van P."/>
        </authorList>
    </citation>
    <scope>NUCLEOTIDE SEQUENCE</scope>
</reference>
<dbReference type="Gene3D" id="3.10.20.870">
    <property type="entry name" value="PFU (PLAA family ubiquitin binding), C-terminal domain"/>
    <property type="match status" value="1"/>
</dbReference>
<dbReference type="InterPro" id="IPR013535">
    <property type="entry name" value="PUL_dom"/>
</dbReference>
<evidence type="ECO:0000259" key="10">
    <source>
        <dbReference type="PROSITE" id="PS51396"/>
    </source>
</evidence>
<evidence type="ECO:0000256" key="3">
    <source>
        <dbReference type="ARBA" id="ARBA00008495"/>
    </source>
</evidence>
<dbReference type="Gene3D" id="2.130.10.10">
    <property type="entry name" value="YVTN repeat-like/Quinoprotein amine dehydrogenase"/>
    <property type="match status" value="1"/>
</dbReference>
<dbReference type="InterPro" id="IPR038122">
    <property type="entry name" value="PFU_sf"/>
</dbReference>
<dbReference type="AlphaFoldDB" id="A0A7R9PPU3"/>
<dbReference type="Pfam" id="PF00400">
    <property type="entry name" value="WD40"/>
    <property type="match status" value="7"/>
</dbReference>
<keyword evidence="4" id="KW-0963">Cytoplasm</keyword>
<evidence type="ECO:0000259" key="9">
    <source>
        <dbReference type="PROSITE" id="PS51394"/>
    </source>
</evidence>
<feature type="repeat" description="WD" evidence="8">
    <location>
        <begin position="232"/>
        <end position="264"/>
    </location>
</feature>
<name>A0A7R9PPU3_TIMGE</name>
<gene>
    <name evidence="11" type="ORF">TGEB3V08_LOCUS9228</name>
</gene>